<keyword evidence="4" id="KW-1185">Reference proteome</keyword>
<evidence type="ECO:0000256" key="2">
    <source>
        <dbReference type="SAM" id="Phobius"/>
    </source>
</evidence>
<sequence length="126" mass="13937">MEDDKEGDIRVPLIFSLFCLCVVTGGIFLVVYVFIPSLSEPWYPIAALVLIASPWIFWLLTYIYTCAKGCCRRNPVASHQISRRQTTRNASSAAMQNLNGSRNQQGGADSSVASSKEPEMPLTYSV</sequence>
<feature type="region of interest" description="Disordered" evidence="1">
    <location>
        <begin position="78"/>
        <end position="126"/>
    </location>
</feature>
<feature type="transmembrane region" description="Helical" evidence="2">
    <location>
        <begin position="41"/>
        <end position="64"/>
    </location>
</feature>
<dbReference type="PANTHER" id="PTHR34964">
    <property type="entry name" value="MEMBRANE LIPOPROTEIN-RELATED"/>
    <property type="match status" value="1"/>
</dbReference>
<name>A0A2G9GZD4_9LAMI</name>
<feature type="compositionally biased region" description="Polar residues" evidence="1">
    <location>
        <begin position="87"/>
        <end position="114"/>
    </location>
</feature>
<feature type="transmembrane region" description="Helical" evidence="2">
    <location>
        <begin position="12"/>
        <end position="35"/>
    </location>
</feature>
<keyword evidence="2" id="KW-0472">Membrane</keyword>
<dbReference type="Proteomes" id="UP000231279">
    <property type="component" value="Unassembled WGS sequence"/>
</dbReference>
<organism evidence="3 4">
    <name type="scientific">Handroanthus impetiginosus</name>
    <dbReference type="NCBI Taxonomy" id="429701"/>
    <lineage>
        <taxon>Eukaryota</taxon>
        <taxon>Viridiplantae</taxon>
        <taxon>Streptophyta</taxon>
        <taxon>Embryophyta</taxon>
        <taxon>Tracheophyta</taxon>
        <taxon>Spermatophyta</taxon>
        <taxon>Magnoliopsida</taxon>
        <taxon>eudicotyledons</taxon>
        <taxon>Gunneridae</taxon>
        <taxon>Pentapetalae</taxon>
        <taxon>asterids</taxon>
        <taxon>lamiids</taxon>
        <taxon>Lamiales</taxon>
        <taxon>Bignoniaceae</taxon>
        <taxon>Crescentiina</taxon>
        <taxon>Tabebuia alliance</taxon>
        <taxon>Handroanthus</taxon>
    </lineage>
</organism>
<proteinExistence type="predicted"/>
<gene>
    <name evidence="3" type="ORF">CDL12_17050</name>
</gene>
<accession>A0A2G9GZD4</accession>
<dbReference type="OrthoDB" id="1056497at2759"/>
<comment type="caution">
    <text evidence="3">The sequence shown here is derived from an EMBL/GenBank/DDBJ whole genome shotgun (WGS) entry which is preliminary data.</text>
</comment>
<keyword evidence="2" id="KW-0812">Transmembrane</keyword>
<evidence type="ECO:0000256" key="1">
    <source>
        <dbReference type="SAM" id="MobiDB-lite"/>
    </source>
</evidence>
<evidence type="ECO:0000313" key="3">
    <source>
        <dbReference type="EMBL" id="PIN10360.1"/>
    </source>
</evidence>
<keyword evidence="2" id="KW-1133">Transmembrane helix</keyword>
<dbReference type="PANTHER" id="PTHR34964:SF1">
    <property type="entry name" value="MEMBRANE LIPOPROTEIN"/>
    <property type="match status" value="1"/>
</dbReference>
<protein>
    <submittedName>
        <fullName evidence="3">Uncharacterized protein</fullName>
    </submittedName>
</protein>
<reference evidence="4" key="1">
    <citation type="journal article" date="2018" name="Gigascience">
        <title>Genome assembly of the Pink Ipe (Handroanthus impetiginosus, Bignoniaceae), a highly valued, ecologically keystone Neotropical timber forest tree.</title>
        <authorList>
            <person name="Silva-Junior O.B."/>
            <person name="Grattapaglia D."/>
            <person name="Novaes E."/>
            <person name="Collevatti R.G."/>
        </authorList>
    </citation>
    <scope>NUCLEOTIDE SEQUENCE [LARGE SCALE GENOMIC DNA]</scope>
    <source>
        <strain evidence="4">cv. UFG-1</strain>
    </source>
</reference>
<dbReference type="EMBL" id="NKXS01003242">
    <property type="protein sequence ID" value="PIN10360.1"/>
    <property type="molecule type" value="Genomic_DNA"/>
</dbReference>
<dbReference type="AlphaFoldDB" id="A0A2G9GZD4"/>
<evidence type="ECO:0000313" key="4">
    <source>
        <dbReference type="Proteomes" id="UP000231279"/>
    </source>
</evidence>